<keyword evidence="7" id="KW-0862">Zinc</keyword>
<protein>
    <submittedName>
        <fullName evidence="9">M18 family aminopeptidase</fullName>
    </submittedName>
</protein>
<dbReference type="Gene3D" id="3.40.630.10">
    <property type="entry name" value="Zn peptidases"/>
    <property type="match status" value="1"/>
</dbReference>
<feature type="non-terminal residue" evidence="9">
    <location>
        <position position="111"/>
    </location>
</feature>
<sequence length="111" mass="12419">MQKNAAKVIEGEALDLLIGSRPVKDEEKEGVTKFINSLLEKEYGFIERDLLSAELEIVPAGKARDMGFDRSMVMAYGQDDRVCAYTSLVAMLEVDNVKRTTCCLLVDKEEI</sequence>
<accession>W1Y4M2</accession>
<dbReference type="GO" id="GO:0005737">
    <property type="term" value="C:cytoplasm"/>
    <property type="evidence" value="ECO:0007669"/>
    <property type="project" value="UniProtKB-ARBA"/>
</dbReference>
<dbReference type="GO" id="GO:0004177">
    <property type="term" value="F:aminopeptidase activity"/>
    <property type="evidence" value="ECO:0007669"/>
    <property type="project" value="UniProtKB-KW"/>
</dbReference>
<dbReference type="GO" id="GO:0008270">
    <property type="term" value="F:zinc ion binding"/>
    <property type="evidence" value="ECO:0007669"/>
    <property type="project" value="InterPro"/>
</dbReference>
<evidence type="ECO:0000256" key="1">
    <source>
        <dbReference type="ARBA" id="ARBA00001947"/>
    </source>
</evidence>
<keyword evidence="6" id="KW-0378">Hydrolase</keyword>
<evidence type="ECO:0000256" key="4">
    <source>
        <dbReference type="ARBA" id="ARBA00022670"/>
    </source>
</evidence>
<dbReference type="GO" id="GO:0008237">
    <property type="term" value="F:metallopeptidase activity"/>
    <property type="evidence" value="ECO:0007669"/>
    <property type="project" value="UniProtKB-KW"/>
</dbReference>
<evidence type="ECO:0000256" key="2">
    <source>
        <dbReference type="ARBA" id="ARBA00008290"/>
    </source>
</evidence>
<evidence type="ECO:0000256" key="5">
    <source>
        <dbReference type="ARBA" id="ARBA00022723"/>
    </source>
</evidence>
<name>W1Y4M2_9ZZZZ</name>
<comment type="caution">
    <text evidence="9">The sequence shown here is derived from an EMBL/GenBank/DDBJ whole genome shotgun (WGS) entry which is preliminary data.</text>
</comment>
<evidence type="ECO:0000256" key="3">
    <source>
        <dbReference type="ARBA" id="ARBA00022438"/>
    </source>
</evidence>
<gene>
    <name evidence="9" type="ORF">Q604_UNBC08285G0001</name>
</gene>
<evidence type="ECO:0000256" key="8">
    <source>
        <dbReference type="ARBA" id="ARBA00023049"/>
    </source>
</evidence>
<dbReference type="Gene3D" id="2.30.250.10">
    <property type="entry name" value="Aminopeptidase i, Domain 2"/>
    <property type="match status" value="1"/>
</dbReference>
<dbReference type="Pfam" id="PF02127">
    <property type="entry name" value="Peptidase_M18"/>
    <property type="match status" value="1"/>
</dbReference>
<dbReference type="InterPro" id="IPR001948">
    <property type="entry name" value="Peptidase_M18"/>
</dbReference>
<dbReference type="EMBL" id="AZMM01008285">
    <property type="protein sequence ID" value="ETJ37492.1"/>
    <property type="molecule type" value="Genomic_DNA"/>
</dbReference>
<evidence type="ECO:0000256" key="7">
    <source>
        <dbReference type="ARBA" id="ARBA00022833"/>
    </source>
</evidence>
<comment type="cofactor">
    <cofactor evidence="1">
        <name>Zn(2+)</name>
        <dbReference type="ChEBI" id="CHEBI:29105"/>
    </cofactor>
</comment>
<keyword evidence="4" id="KW-0645">Protease</keyword>
<dbReference type="GO" id="GO:0006508">
    <property type="term" value="P:proteolysis"/>
    <property type="evidence" value="ECO:0007669"/>
    <property type="project" value="UniProtKB-KW"/>
</dbReference>
<evidence type="ECO:0000313" key="9">
    <source>
        <dbReference type="EMBL" id="ETJ37492.1"/>
    </source>
</evidence>
<dbReference type="SUPFAM" id="SSF53187">
    <property type="entry name" value="Zn-dependent exopeptidases"/>
    <property type="match status" value="1"/>
</dbReference>
<evidence type="ECO:0000256" key="6">
    <source>
        <dbReference type="ARBA" id="ARBA00022801"/>
    </source>
</evidence>
<dbReference type="AlphaFoldDB" id="W1Y4M2"/>
<dbReference type="InterPro" id="IPR023358">
    <property type="entry name" value="Peptidase_M18_dom2"/>
</dbReference>
<feature type="non-terminal residue" evidence="9">
    <location>
        <position position="1"/>
    </location>
</feature>
<organism evidence="9">
    <name type="scientific">human gut metagenome</name>
    <dbReference type="NCBI Taxonomy" id="408170"/>
    <lineage>
        <taxon>unclassified sequences</taxon>
        <taxon>metagenomes</taxon>
        <taxon>organismal metagenomes</taxon>
    </lineage>
</organism>
<proteinExistence type="inferred from homology"/>
<keyword evidence="5" id="KW-0479">Metal-binding</keyword>
<comment type="similarity">
    <text evidence="2">Belongs to the peptidase M18 family.</text>
</comment>
<reference evidence="9" key="1">
    <citation type="submission" date="2013-12" db="EMBL/GenBank/DDBJ databases">
        <title>A Varibaculum cambriense genome reconstructed from a premature infant gut community with otherwise low bacterial novelty that shifts toward anaerobic metabolism during the third week of life.</title>
        <authorList>
            <person name="Brown C.T."/>
            <person name="Sharon I."/>
            <person name="Thomas B.C."/>
            <person name="Castelle C.J."/>
            <person name="Morowitz M.J."/>
            <person name="Banfield J.F."/>
        </authorList>
    </citation>
    <scope>NUCLEOTIDE SEQUENCE</scope>
</reference>
<keyword evidence="8" id="KW-0482">Metalloprotease</keyword>
<keyword evidence="3 9" id="KW-0031">Aminopeptidase</keyword>